<dbReference type="OMA" id="HMGKEEY"/>
<dbReference type="PANTHER" id="PTHR15443">
    <property type="entry name" value="ZONA PELLUCIDA BINDING PROTEIN SP38"/>
    <property type="match status" value="1"/>
</dbReference>
<dbReference type="AlphaFoldDB" id="A0A8C4QXE6"/>
<name>A0A8C4QXE6_EPTBU</name>
<dbReference type="Ensembl" id="ENSEBUT00000022246.1">
    <property type="protein sequence ID" value="ENSEBUP00000021670.1"/>
    <property type="gene ID" value="ENSEBUG00000013376.1"/>
</dbReference>
<dbReference type="GO" id="GO:0001669">
    <property type="term" value="C:acrosomal vesicle"/>
    <property type="evidence" value="ECO:0007669"/>
    <property type="project" value="TreeGrafter"/>
</dbReference>
<feature type="domain" description="Zona-pellucida-binding protein 1/2 C-terminal" evidence="1">
    <location>
        <begin position="42"/>
        <end position="92"/>
    </location>
</feature>
<dbReference type="Pfam" id="PF20626">
    <property type="entry name" value="EGF_Sp38_C"/>
    <property type="match status" value="1"/>
</dbReference>
<reference evidence="2" key="2">
    <citation type="submission" date="2025-09" db="UniProtKB">
        <authorList>
            <consortium name="Ensembl"/>
        </authorList>
    </citation>
    <scope>IDENTIFICATION</scope>
</reference>
<reference evidence="2" key="1">
    <citation type="submission" date="2025-08" db="UniProtKB">
        <authorList>
            <consortium name="Ensembl"/>
        </authorList>
    </citation>
    <scope>IDENTIFICATION</scope>
</reference>
<dbReference type="InterPro" id="IPR010857">
    <property type="entry name" value="Sp38-bd"/>
</dbReference>
<evidence type="ECO:0000259" key="1">
    <source>
        <dbReference type="Pfam" id="PF20626"/>
    </source>
</evidence>
<dbReference type="GeneTree" id="ENSGT00940000171835"/>
<dbReference type="GO" id="GO:0007339">
    <property type="term" value="P:binding of sperm to zona pellucida"/>
    <property type="evidence" value="ECO:0007669"/>
    <property type="project" value="InterPro"/>
</dbReference>
<protein>
    <recommendedName>
        <fullName evidence="1">Zona-pellucida-binding protein 1/2 C-terminal domain-containing protein</fullName>
    </recommendedName>
</protein>
<evidence type="ECO:0000313" key="3">
    <source>
        <dbReference type="Proteomes" id="UP000694388"/>
    </source>
</evidence>
<proteinExistence type="predicted"/>
<organism evidence="2 3">
    <name type="scientific">Eptatretus burgeri</name>
    <name type="common">Inshore hagfish</name>
    <dbReference type="NCBI Taxonomy" id="7764"/>
    <lineage>
        <taxon>Eukaryota</taxon>
        <taxon>Metazoa</taxon>
        <taxon>Chordata</taxon>
        <taxon>Craniata</taxon>
        <taxon>Vertebrata</taxon>
        <taxon>Cyclostomata</taxon>
        <taxon>Myxini</taxon>
        <taxon>Myxiniformes</taxon>
        <taxon>Myxinidae</taxon>
        <taxon>Eptatretinae</taxon>
        <taxon>Eptatretus</taxon>
    </lineage>
</organism>
<sequence>MALEKSRQYFKEEKERLEDLHHLMLDFHYIGGSLKIIEDLFCRPGFGINNVQHSTCFNCCVVCSPGEYSSTYEPYCKKCAHMGKEEYGAAYC</sequence>
<dbReference type="GO" id="GO:0005576">
    <property type="term" value="C:extracellular region"/>
    <property type="evidence" value="ECO:0007669"/>
    <property type="project" value="InterPro"/>
</dbReference>
<dbReference type="GO" id="GO:0001675">
    <property type="term" value="P:acrosome assembly"/>
    <property type="evidence" value="ECO:0007669"/>
    <property type="project" value="TreeGrafter"/>
</dbReference>
<evidence type="ECO:0000313" key="2">
    <source>
        <dbReference type="Ensembl" id="ENSEBUP00000021670.1"/>
    </source>
</evidence>
<dbReference type="InterPro" id="IPR048805">
    <property type="entry name" value="ZPBP1/2_C"/>
</dbReference>
<accession>A0A8C4QXE6</accession>
<dbReference type="PANTHER" id="PTHR15443:SF4">
    <property type="entry name" value="ZONA PELLUCIDA-BINDING PROTEIN 2"/>
    <property type="match status" value="1"/>
</dbReference>
<dbReference type="Proteomes" id="UP000694388">
    <property type="component" value="Unplaced"/>
</dbReference>
<keyword evidence="3" id="KW-1185">Reference proteome</keyword>
<dbReference type="GO" id="GO:0002199">
    <property type="term" value="C:zona pellucida receptor complex"/>
    <property type="evidence" value="ECO:0007669"/>
    <property type="project" value="TreeGrafter"/>
</dbReference>